<dbReference type="GO" id="GO:0016746">
    <property type="term" value="F:acyltransferase activity"/>
    <property type="evidence" value="ECO:0007669"/>
    <property type="project" value="UniProtKB-KW"/>
</dbReference>
<evidence type="ECO:0000256" key="7">
    <source>
        <dbReference type="ARBA" id="ARBA00023264"/>
    </source>
</evidence>
<keyword evidence="6 10" id="KW-0594">Phospholipid biosynthesis</keyword>
<evidence type="ECO:0000256" key="9">
    <source>
        <dbReference type="ARBA" id="ARBA00046608"/>
    </source>
</evidence>
<dbReference type="NCBIfam" id="TIGR00182">
    <property type="entry name" value="plsX"/>
    <property type="match status" value="1"/>
</dbReference>
<evidence type="ECO:0000256" key="6">
    <source>
        <dbReference type="ARBA" id="ARBA00023209"/>
    </source>
</evidence>
<evidence type="ECO:0000256" key="4">
    <source>
        <dbReference type="ARBA" id="ARBA00022679"/>
    </source>
</evidence>
<dbReference type="EMBL" id="BAABFO010000044">
    <property type="protein sequence ID" value="GAA4344133.1"/>
    <property type="molecule type" value="Genomic_DNA"/>
</dbReference>
<reference evidence="13" key="1">
    <citation type="journal article" date="2019" name="Int. J. Syst. Evol. Microbiol.">
        <title>The Global Catalogue of Microorganisms (GCM) 10K type strain sequencing project: providing services to taxonomists for standard genome sequencing and annotation.</title>
        <authorList>
            <consortium name="The Broad Institute Genomics Platform"/>
            <consortium name="The Broad Institute Genome Sequencing Center for Infectious Disease"/>
            <person name="Wu L."/>
            <person name="Ma J."/>
        </authorList>
    </citation>
    <scope>NUCLEOTIDE SEQUENCE [LARGE SCALE GENOMIC DNA]</scope>
    <source>
        <strain evidence="13">JCM 17666</strain>
    </source>
</reference>
<dbReference type="PANTHER" id="PTHR30100:SF1">
    <property type="entry name" value="PHOSPHATE ACYLTRANSFERASE"/>
    <property type="match status" value="1"/>
</dbReference>
<comment type="caution">
    <text evidence="12">The sequence shown here is derived from an EMBL/GenBank/DDBJ whole genome shotgun (WGS) entry which is preliminary data.</text>
</comment>
<comment type="pathway">
    <text evidence="10">Lipid metabolism; phospholipid metabolism.</text>
</comment>
<comment type="similarity">
    <text evidence="10">Belongs to the PlsX family.</text>
</comment>
<dbReference type="HAMAP" id="MF_00019">
    <property type="entry name" value="PlsX"/>
    <property type="match status" value="1"/>
</dbReference>
<feature type="region of interest" description="Disordered" evidence="11">
    <location>
        <begin position="336"/>
        <end position="361"/>
    </location>
</feature>
<dbReference type="RefSeq" id="WP_345252465.1">
    <property type="nucleotide sequence ID" value="NZ_BAABFO010000044.1"/>
</dbReference>
<evidence type="ECO:0000256" key="5">
    <source>
        <dbReference type="ARBA" id="ARBA00023098"/>
    </source>
</evidence>
<keyword evidence="13" id="KW-1185">Reference proteome</keyword>
<evidence type="ECO:0000256" key="3">
    <source>
        <dbReference type="ARBA" id="ARBA00022516"/>
    </source>
</evidence>
<organism evidence="12 13">
    <name type="scientific">Pigmentiphaga soli</name>
    <dbReference type="NCBI Taxonomy" id="1007095"/>
    <lineage>
        <taxon>Bacteria</taxon>
        <taxon>Pseudomonadati</taxon>
        <taxon>Pseudomonadota</taxon>
        <taxon>Betaproteobacteria</taxon>
        <taxon>Burkholderiales</taxon>
        <taxon>Alcaligenaceae</taxon>
        <taxon>Pigmentiphaga</taxon>
    </lineage>
</organism>
<dbReference type="SUPFAM" id="SSF53659">
    <property type="entry name" value="Isocitrate/Isopropylmalate dehydrogenase-like"/>
    <property type="match status" value="1"/>
</dbReference>
<dbReference type="PANTHER" id="PTHR30100">
    <property type="entry name" value="FATTY ACID/PHOSPHOLIPID SYNTHESIS PROTEIN PLSX"/>
    <property type="match status" value="1"/>
</dbReference>
<evidence type="ECO:0000256" key="8">
    <source>
        <dbReference type="ARBA" id="ARBA00024069"/>
    </source>
</evidence>
<comment type="subcellular location">
    <subcellularLocation>
        <location evidence="10">Cytoplasm</location>
    </subcellularLocation>
    <text evidence="10">Associated with the membrane possibly through PlsY.</text>
</comment>
<proteinExistence type="inferred from homology"/>
<evidence type="ECO:0000256" key="11">
    <source>
        <dbReference type="SAM" id="MobiDB-lite"/>
    </source>
</evidence>
<evidence type="ECO:0000256" key="10">
    <source>
        <dbReference type="HAMAP-Rule" id="MF_00019"/>
    </source>
</evidence>
<dbReference type="EC" id="2.3.1.274" evidence="8 10"/>
<sequence length="361" mass="38263">MIRIAIDCMGGDFGLSVTIPAALSFCERHPDVRLLLAGLPDQIEARLAQARATAAQRERLQIVPASEVVEMDDKVEVALRRKKDSSMRVAAAQVRDGLADACVSAGNTGAWMAISRYVLKTLDGIDRPAIAKAMPNQNGGMTVILDLGANVDCTAEHLLQFAIMGSALVSAVGRRARPSVGLLNIGEEVIKGNDVVKQAAELLRASTLNFHGNVEGNDIFKGTVDVIVCDGFVGNVVLKASEGLAKMLGIFIKEEFKRNLFTLLMGAVATPVLNRFRHRVDPRRYNGASLLGLRGVVIKSHGAADAYAFGWALQDAYDAVASGLLARTTQAVAQLTAGRPAAPSSETDPAPRPAAAHGDFA</sequence>
<keyword evidence="12" id="KW-0012">Acyltransferase</keyword>
<accession>A0ABP8HTG7</accession>
<comment type="catalytic activity">
    <reaction evidence="1 10">
        <text>a fatty acyl-[ACP] + phosphate = an acyl phosphate + holo-[ACP]</text>
        <dbReference type="Rhea" id="RHEA:42292"/>
        <dbReference type="Rhea" id="RHEA-COMP:9685"/>
        <dbReference type="Rhea" id="RHEA-COMP:14125"/>
        <dbReference type="ChEBI" id="CHEBI:43474"/>
        <dbReference type="ChEBI" id="CHEBI:59918"/>
        <dbReference type="ChEBI" id="CHEBI:64479"/>
        <dbReference type="ChEBI" id="CHEBI:138651"/>
        <dbReference type="EC" id="2.3.1.274"/>
    </reaction>
</comment>
<keyword evidence="5 10" id="KW-0443">Lipid metabolism</keyword>
<dbReference type="Proteomes" id="UP001501671">
    <property type="component" value="Unassembled WGS sequence"/>
</dbReference>
<gene>
    <name evidence="10 12" type="primary">plsX</name>
    <name evidence="12" type="ORF">GCM10023144_47620</name>
</gene>
<evidence type="ECO:0000313" key="12">
    <source>
        <dbReference type="EMBL" id="GAA4344133.1"/>
    </source>
</evidence>
<keyword evidence="2 10" id="KW-0963">Cytoplasm</keyword>
<evidence type="ECO:0000256" key="1">
    <source>
        <dbReference type="ARBA" id="ARBA00001232"/>
    </source>
</evidence>
<dbReference type="Pfam" id="PF02504">
    <property type="entry name" value="FA_synthesis"/>
    <property type="match status" value="1"/>
</dbReference>
<comment type="function">
    <text evidence="10">Catalyzes the reversible formation of acyl-phosphate (acyl-PO(4)) from acyl-[acyl-carrier-protein] (acyl-ACP). This enzyme utilizes acyl-ACP as fatty acyl donor, but not acyl-CoA.</text>
</comment>
<dbReference type="InterPro" id="IPR012281">
    <property type="entry name" value="Phospholipid_synth_PlsX-like"/>
</dbReference>
<name>A0ABP8HTG7_9BURK</name>
<evidence type="ECO:0000256" key="2">
    <source>
        <dbReference type="ARBA" id="ARBA00022490"/>
    </source>
</evidence>
<dbReference type="InterPro" id="IPR003664">
    <property type="entry name" value="FA_synthesis"/>
</dbReference>
<dbReference type="Gene3D" id="3.40.718.10">
    <property type="entry name" value="Isopropylmalate Dehydrogenase"/>
    <property type="match status" value="1"/>
</dbReference>
<evidence type="ECO:0000313" key="13">
    <source>
        <dbReference type="Proteomes" id="UP001501671"/>
    </source>
</evidence>
<comment type="subunit">
    <text evidence="9 10">Homodimer. Probably interacts with PlsY.</text>
</comment>
<keyword evidence="4 10" id="KW-0808">Transferase</keyword>
<dbReference type="PIRSF" id="PIRSF002465">
    <property type="entry name" value="Phsphlp_syn_PlsX"/>
    <property type="match status" value="1"/>
</dbReference>
<keyword evidence="7 10" id="KW-1208">Phospholipid metabolism</keyword>
<keyword evidence="3 10" id="KW-0444">Lipid biosynthesis</keyword>
<protein>
    <recommendedName>
        <fullName evidence="8 10">Phosphate acyltransferase</fullName>
        <ecNumber evidence="8 10">2.3.1.274</ecNumber>
    </recommendedName>
    <alternativeName>
        <fullName evidence="10">Acyl-ACP phosphotransacylase</fullName>
    </alternativeName>
    <alternativeName>
        <fullName evidence="10">Acyl-[acyl-carrier-protein]--phosphate acyltransferase</fullName>
    </alternativeName>
    <alternativeName>
        <fullName evidence="10">Phosphate-acyl-ACP acyltransferase</fullName>
    </alternativeName>
</protein>